<comment type="caution">
    <text evidence="1">The sequence shown here is derived from an EMBL/GenBank/DDBJ whole genome shotgun (WGS) entry which is preliminary data.</text>
</comment>
<dbReference type="Proteomes" id="UP001054945">
    <property type="component" value="Unassembled WGS sequence"/>
</dbReference>
<accession>A0AAV4PH65</accession>
<name>A0AAV4PH65_CAEEX</name>
<sequence>MPHPPAINCRMAHALNMILIRGVCDMTQIVSYFMNETFIRSRFLEMGRGRHEALIDLCLNGTVSHGNVLFLQQMGIEVVLGLARD</sequence>
<gene>
    <name evidence="1" type="ORF">CEXT_510271</name>
</gene>
<reference evidence="1 2" key="1">
    <citation type="submission" date="2021-06" db="EMBL/GenBank/DDBJ databases">
        <title>Caerostris extrusa draft genome.</title>
        <authorList>
            <person name="Kono N."/>
            <person name="Arakawa K."/>
        </authorList>
    </citation>
    <scope>NUCLEOTIDE SEQUENCE [LARGE SCALE GENOMIC DNA]</scope>
</reference>
<keyword evidence="2" id="KW-1185">Reference proteome</keyword>
<organism evidence="1 2">
    <name type="scientific">Caerostris extrusa</name>
    <name type="common">Bark spider</name>
    <name type="synonym">Caerostris bankana</name>
    <dbReference type="NCBI Taxonomy" id="172846"/>
    <lineage>
        <taxon>Eukaryota</taxon>
        <taxon>Metazoa</taxon>
        <taxon>Ecdysozoa</taxon>
        <taxon>Arthropoda</taxon>
        <taxon>Chelicerata</taxon>
        <taxon>Arachnida</taxon>
        <taxon>Araneae</taxon>
        <taxon>Araneomorphae</taxon>
        <taxon>Entelegynae</taxon>
        <taxon>Araneoidea</taxon>
        <taxon>Araneidae</taxon>
        <taxon>Caerostris</taxon>
    </lineage>
</organism>
<evidence type="ECO:0000313" key="1">
    <source>
        <dbReference type="EMBL" id="GIX95264.1"/>
    </source>
</evidence>
<dbReference type="AlphaFoldDB" id="A0AAV4PH65"/>
<protein>
    <submittedName>
        <fullName evidence="1">Uncharacterized protein</fullName>
    </submittedName>
</protein>
<evidence type="ECO:0000313" key="2">
    <source>
        <dbReference type="Proteomes" id="UP001054945"/>
    </source>
</evidence>
<dbReference type="EMBL" id="BPLR01004486">
    <property type="protein sequence ID" value="GIX95264.1"/>
    <property type="molecule type" value="Genomic_DNA"/>
</dbReference>
<proteinExistence type="predicted"/>